<name>A0ACD3B9U7_9AGAR</name>
<organism evidence="1 2">
    <name type="scientific">Pluteus cervinus</name>
    <dbReference type="NCBI Taxonomy" id="181527"/>
    <lineage>
        <taxon>Eukaryota</taxon>
        <taxon>Fungi</taxon>
        <taxon>Dikarya</taxon>
        <taxon>Basidiomycota</taxon>
        <taxon>Agaricomycotina</taxon>
        <taxon>Agaricomycetes</taxon>
        <taxon>Agaricomycetidae</taxon>
        <taxon>Agaricales</taxon>
        <taxon>Pluteineae</taxon>
        <taxon>Pluteaceae</taxon>
        <taxon>Pluteus</taxon>
    </lineage>
</organism>
<dbReference type="Proteomes" id="UP000308600">
    <property type="component" value="Unassembled WGS sequence"/>
</dbReference>
<reference evidence="1 2" key="1">
    <citation type="journal article" date="2019" name="Nat. Ecol. Evol.">
        <title>Megaphylogeny resolves global patterns of mushroom evolution.</title>
        <authorList>
            <person name="Varga T."/>
            <person name="Krizsan K."/>
            <person name="Foldi C."/>
            <person name="Dima B."/>
            <person name="Sanchez-Garcia M."/>
            <person name="Sanchez-Ramirez S."/>
            <person name="Szollosi G.J."/>
            <person name="Szarkandi J.G."/>
            <person name="Papp V."/>
            <person name="Albert L."/>
            <person name="Andreopoulos W."/>
            <person name="Angelini C."/>
            <person name="Antonin V."/>
            <person name="Barry K.W."/>
            <person name="Bougher N.L."/>
            <person name="Buchanan P."/>
            <person name="Buyck B."/>
            <person name="Bense V."/>
            <person name="Catcheside P."/>
            <person name="Chovatia M."/>
            <person name="Cooper J."/>
            <person name="Damon W."/>
            <person name="Desjardin D."/>
            <person name="Finy P."/>
            <person name="Geml J."/>
            <person name="Haridas S."/>
            <person name="Hughes K."/>
            <person name="Justo A."/>
            <person name="Karasinski D."/>
            <person name="Kautmanova I."/>
            <person name="Kiss B."/>
            <person name="Kocsube S."/>
            <person name="Kotiranta H."/>
            <person name="LaButti K.M."/>
            <person name="Lechner B.E."/>
            <person name="Liimatainen K."/>
            <person name="Lipzen A."/>
            <person name="Lukacs Z."/>
            <person name="Mihaltcheva S."/>
            <person name="Morgado L.N."/>
            <person name="Niskanen T."/>
            <person name="Noordeloos M.E."/>
            <person name="Ohm R.A."/>
            <person name="Ortiz-Santana B."/>
            <person name="Ovrebo C."/>
            <person name="Racz N."/>
            <person name="Riley R."/>
            <person name="Savchenko A."/>
            <person name="Shiryaev A."/>
            <person name="Soop K."/>
            <person name="Spirin V."/>
            <person name="Szebenyi C."/>
            <person name="Tomsovsky M."/>
            <person name="Tulloss R.E."/>
            <person name="Uehling J."/>
            <person name="Grigoriev I.V."/>
            <person name="Vagvolgyi C."/>
            <person name="Papp T."/>
            <person name="Martin F.M."/>
            <person name="Miettinen O."/>
            <person name="Hibbett D.S."/>
            <person name="Nagy L.G."/>
        </authorList>
    </citation>
    <scope>NUCLEOTIDE SEQUENCE [LARGE SCALE GENOMIC DNA]</scope>
    <source>
        <strain evidence="1 2">NL-1719</strain>
    </source>
</reference>
<dbReference type="EMBL" id="ML208265">
    <property type="protein sequence ID" value="TFK74935.1"/>
    <property type="molecule type" value="Genomic_DNA"/>
</dbReference>
<sequence>MQETIFCASSPSAPGLGQGIISIHDLQTGTTLASFKQTNTATDCTAVVESNSTHGGLFFAAQMDKAILNVYNFQKDQVALKVVLPEKLSVISTDKAGVYCAGGTVSGRIYFWEVASGILYGAWDAHYRKVTVLQFSADGRALISGSEDSAVNVWPVSRLVDNTIQNDIPEPFCTLEDHTLPITDLCCGVGPFPKCRLLTSAADHSVKLWDIASHTLLTTFQFPKPILRLVFDVTERYFFGASGDGAIYQINLFRQAQSESHSGMSEAIGGAGLSDMIRIANDVQDTQKRLISVGEPVTSLAISLSSSLLLVGTSTGSIHLYDIPSHQLLRTIITQRGFAITHLRAMQKPSDLAGHINLSIATGTTKSDDLLPILPVSAFQKMKDPKAREAHEVTVLLTPSEKRDKFSSTDQYEQLIRDHLDFLQKVSPDESAIPLQGRVRELEVEVAQLQTQLQKAKDVNDAMWDGVVRHLFSQGADSPEAGGPSQKKVRR</sequence>
<gene>
    <name evidence="1" type="ORF">BDN72DRAFT_944779</name>
</gene>
<accession>A0ACD3B9U7</accession>
<evidence type="ECO:0000313" key="1">
    <source>
        <dbReference type="EMBL" id="TFK74935.1"/>
    </source>
</evidence>
<keyword evidence="2" id="KW-1185">Reference proteome</keyword>
<proteinExistence type="predicted"/>
<protein>
    <submittedName>
        <fullName evidence="1">WD40 repeat-like protein</fullName>
    </submittedName>
</protein>
<evidence type="ECO:0000313" key="2">
    <source>
        <dbReference type="Proteomes" id="UP000308600"/>
    </source>
</evidence>